<dbReference type="InterPro" id="IPR011009">
    <property type="entry name" value="Kinase-like_dom_sf"/>
</dbReference>
<dbReference type="PROSITE" id="PS50011">
    <property type="entry name" value="PROTEIN_KINASE_DOM"/>
    <property type="match status" value="1"/>
</dbReference>
<evidence type="ECO:0000256" key="3">
    <source>
        <dbReference type="ARBA" id="ARBA00048679"/>
    </source>
</evidence>
<evidence type="ECO:0000313" key="6">
    <source>
        <dbReference type="Proteomes" id="UP001497512"/>
    </source>
</evidence>
<reference evidence="5" key="1">
    <citation type="submission" date="2024-02" db="EMBL/GenBank/DDBJ databases">
        <authorList>
            <consortium name="ELIXIR-Norway"/>
            <consortium name="Elixir Norway"/>
        </authorList>
    </citation>
    <scope>NUCLEOTIDE SEQUENCE</scope>
</reference>
<dbReference type="Gene3D" id="1.10.510.10">
    <property type="entry name" value="Transferase(Phosphotransferase) domain 1"/>
    <property type="match status" value="1"/>
</dbReference>
<organism evidence="5 6">
    <name type="scientific">Sphagnum troendelagicum</name>
    <dbReference type="NCBI Taxonomy" id="128251"/>
    <lineage>
        <taxon>Eukaryota</taxon>
        <taxon>Viridiplantae</taxon>
        <taxon>Streptophyta</taxon>
        <taxon>Embryophyta</taxon>
        <taxon>Bryophyta</taxon>
        <taxon>Sphagnophytina</taxon>
        <taxon>Sphagnopsida</taxon>
        <taxon>Sphagnales</taxon>
        <taxon>Sphagnaceae</taxon>
        <taxon>Sphagnum</taxon>
    </lineage>
</organism>
<feature type="domain" description="Protein kinase" evidence="4">
    <location>
        <begin position="1"/>
        <end position="75"/>
    </location>
</feature>
<proteinExistence type="predicted"/>
<evidence type="ECO:0000256" key="2">
    <source>
        <dbReference type="ARBA" id="ARBA00047899"/>
    </source>
</evidence>
<name>A0ABP0V484_9BRYO</name>
<dbReference type="PANTHER" id="PTHR22988">
    <property type="entry name" value="MYOTONIC DYSTROPHY S/T KINASE-RELATED"/>
    <property type="match status" value="1"/>
</dbReference>
<comment type="catalytic activity">
    <reaction evidence="2">
        <text>L-threonyl-[protein] + ATP = O-phospho-L-threonyl-[protein] + ADP + H(+)</text>
        <dbReference type="Rhea" id="RHEA:46608"/>
        <dbReference type="Rhea" id="RHEA-COMP:11060"/>
        <dbReference type="Rhea" id="RHEA-COMP:11605"/>
        <dbReference type="ChEBI" id="CHEBI:15378"/>
        <dbReference type="ChEBI" id="CHEBI:30013"/>
        <dbReference type="ChEBI" id="CHEBI:30616"/>
        <dbReference type="ChEBI" id="CHEBI:61977"/>
        <dbReference type="ChEBI" id="CHEBI:456216"/>
        <dbReference type="EC" id="2.7.11.1"/>
    </reaction>
</comment>
<dbReference type="InterPro" id="IPR000719">
    <property type="entry name" value="Prot_kinase_dom"/>
</dbReference>
<keyword evidence="1" id="KW-0597">Phosphoprotein</keyword>
<dbReference type="InterPro" id="IPR050839">
    <property type="entry name" value="Rho-assoc_Ser/Thr_Kinase"/>
</dbReference>
<dbReference type="SUPFAM" id="SSF56112">
    <property type="entry name" value="Protein kinase-like (PK-like)"/>
    <property type="match status" value="1"/>
</dbReference>
<keyword evidence="6" id="KW-1185">Reference proteome</keyword>
<protein>
    <recommendedName>
        <fullName evidence="4">Protein kinase domain-containing protein</fullName>
    </recommendedName>
</protein>
<dbReference type="EMBL" id="OZ019901">
    <property type="protein sequence ID" value="CAK9237384.1"/>
    <property type="molecule type" value="Genomic_DNA"/>
</dbReference>
<sequence length="99" mass="11059">MWSLGAIMYEMLVGYPPFYSDEPMSMCRKVVNWRTHLKFPEEAKLTEEAKGIISGLLCDVEHHLGTRGVAEMKVLLPLPHSPNLLSEFVVPDGSTATNV</sequence>
<evidence type="ECO:0000313" key="5">
    <source>
        <dbReference type="EMBL" id="CAK9237384.1"/>
    </source>
</evidence>
<gene>
    <name evidence="5" type="ORF">CSSPTR1EN2_LOCUS23676</name>
</gene>
<evidence type="ECO:0000259" key="4">
    <source>
        <dbReference type="PROSITE" id="PS50011"/>
    </source>
</evidence>
<dbReference type="Proteomes" id="UP001497512">
    <property type="component" value="Chromosome 9"/>
</dbReference>
<accession>A0ABP0V484</accession>
<dbReference type="PANTHER" id="PTHR22988:SF76">
    <property type="entry name" value="CHROMOSOME UNDETERMINED SCAFFOLD_135, WHOLE GENOME SHOTGUN SEQUENCE"/>
    <property type="match status" value="1"/>
</dbReference>
<evidence type="ECO:0000256" key="1">
    <source>
        <dbReference type="ARBA" id="ARBA00022553"/>
    </source>
</evidence>
<comment type="catalytic activity">
    <reaction evidence="3">
        <text>L-seryl-[protein] + ATP = O-phospho-L-seryl-[protein] + ADP + H(+)</text>
        <dbReference type="Rhea" id="RHEA:17989"/>
        <dbReference type="Rhea" id="RHEA-COMP:9863"/>
        <dbReference type="Rhea" id="RHEA-COMP:11604"/>
        <dbReference type="ChEBI" id="CHEBI:15378"/>
        <dbReference type="ChEBI" id="CHEBI:29999"/>
        <dbReference type="ChEBI" id="CHEBI:30616"/>
        <dbReference type="ChEBI" id="CHEBI:83421"/>
        <dbReference type="ChEBI" id="CHEBI:456216"/>
        <dbReference type="EC" id="2.7.11.1"/>
    </reaction>
</comment>